<gene>
    <name evidence="1" type="ORF">SAMN05421544_11814</name>
</gene>
<protein>
    <submittedName>
        <fullName evidence="1">Uncharacterized protein</fullName>
    </submittedName>
</protein>
<dbReference type="STRING" id="1071918.SAMN05421544_11814"/>
<dbReference type="RefSeq" id="WP_245688964.1">
    <property type="nucleotide sequence ID" value="NZ_FNAS01000018.1"/>
</dbReference>
<evidence type="ECO:0000313" key="1">
    <source>
        <dbReference type="EMBL" id="SDE68422.1"/>
    </source>
</evidence>
<dbReference type="AlphaFoldDB" id="A0A1G7EXT1"/>
<reference evidence="1 2" key="1">
    <citation type="submission" date="2016-10" db="EMBL/GenBank/DDBJ databases">
        <authorList>
            <person name="de Groot N.N."/>
        </authorList>
    </citation>
    <scope>NUCLEOTIDE SEQUENCE [LARGE SCALE GENOMIC DNA]</scope>
    <source>
        <strain evidence="1 2">DSM 24015</strain>
    </source>
</reference>
<name>A0A1G7EXT1_9FLAO</name>
<evidence type="ECO:0000313" key="2">
    <source>
        <dbReference type="Proteomes" id="UP000198517"/>
    </source>
</evidence>
<accession>A0A1G7EXT1</accession>
<proteinExistence type="predicted"/>
<organism evidence="1 2">
    <name type="scientific">Riemerella columbipharyngis</name>
    <dbReference type="NCBI Taxonomy" id="1071918"/>
    <lineage>
        <taxon>Bacteria</taxon>
        <taxon>Pseudomonadati</taxon>
        <taxon>Bacteroidota</taxon>
        <taxon>Flavobacteriia</taxon>
        <taxon>Flavobacteriales</taxon>
        <taxon>Weeksellaceae</taxon>
        <taxon>Riemerella</taxon>
    </lineage>
</organism>
<dbReference type="EMBL" id="FNAS01000018">
    <property type="protein sequence ID" value="SDE68422.1"/>
    <property type="molecule type" value="Genomic_DNA"/>
</dbReference>
<sequence>MAGCFDNTPHENLENCPNEDSFSGLTTRLYYVPTAFVKTFAKPAPGADYQSRVKIGTGGIVLDTGKSWKFIDVQFDENELKMSLTGNTGNKKVKTELDFLIPGLKVKNLGFIDAYKNTPCVYAIKDSEGKLFVLGNKDLGAYIDTADATSGKKVDDNSGITAKVMANTKLYYYEGEINLEPAP</sequence>
<dbReference type="Proteomes" id="UP000198517">
    <property type="component" value="Unassembled WGS sequence"/>
</dbReference>
<keyword evidence="2" id="KW-1185">Reference proteome</keyword>